<dbReference type="Pfam" id="PF04519">
    <property type="entry name" value="Bactofilin"/>
    <property type="match status" value="1"/>
</dbReference>
<sequence length="144" mass="15475">MAKIEQTVNVNSVSRISAGTYFKGEVSSPYDMRIDGEFDGKLYSKGRVVVGETAKVGGEILCDNVDLWGSVKGELHVKDTLTLKSGCSVDGGINVRRLIVELGASFNGTCKMITEEAYDKEIEGLELAKVLDGGAQKQQPSAKK</sequence>
<reference evidence="2" key="1">
    <citation type="submission" date="2020-10" db="EMBL/GenBank/DDBJ databases">
        <authorList>
            <person name="Gilroy R."/>
        </authorList>
    </citation>
    <scope>NUCLEOTIDE SEQUENCE</scope>
    <source>
        <strain evidence="2">B1-13419</strain>
    </source>
</reference>
<proteinExistence type="inferred from homology"/>
<name>A0A9D9NHV2_9BACT</name>
<dbReference type="EMBL" id="JADIMD010000023">
    <property type="protein sequence ID" value="MBO8474017.1"/>
    <property type="molecule type" value="Genomic_DNA"/>
</dbReference>
<gene>
    <name evidence="2" type="ORF">IAB91_01825</name>
</gene>
<dbReference type="Proteomes" id="UP000823757">
    <property type="component" value="Unassembled WGS sequence"/>
</dbReference>
<dbReference type="PANTHER" id="PTHR35024">
    <property type="entry name" value="HYPOTHETICAL CYTOSOLIC PROTEIN"/>
    <property type="match status" value="1"/>
</dbReference>
<evidence type="ECO:0000313" key="2">
    <source>
        <dbReference type="EMBL" id="MBO8474017.1"/>
    </source>
</evidence>
<dbReference type="AlphaFoldDB" id="A0A9D9NHV2"/>
<comment type="similarity">
    <text evidence="1">Belongs to the bactofilin family.</text>
</comment>
<dbReference type="PANTHER" id="PTHR35024:SF4">
    <property type="entry name" value="POLYMER-FORMING CYTOSKELETAL PROTEIN"/>
    <property type="match status" value="1"/>
</dbReference>
<accession>A0A9D9NHV2</accession>
<protein>
    <submittedName>
        <fullName evidence="2">Polymer-forming cytoskeletal protein</fullName>
    </submittedName>
</protein>
<dbReference type="InterPro" id="IPR007607">
    <property type="entry name" value="BacA/B"/>
</dbReference>
<organism evidence="2 3">
    <name type="scientific">Candidatus Cryptobacteroides faecigallinarum</name>
    <dbReference type="NCBI Taxonomy" id="2840763"/>
    <lineage>
        <taxon>Bacteria</taxon>
        <taxon>Pseudomonadati</taxon>
        <taxon>Bacteroidota</taxon>
        <taxon>Bacteroidia</taxon>
        <taxon>Bacteroidales</taxon>
        <taxon>Candidatus Cryptobacteroides</taxon>
    </lineage>
</organism>
<evidence type="ECO:0000256" key="1">
    <source>
        <dbReference type="ARBA" id="ARBA00044755"/>
    </source>
</evidence>
<comment type="caution">
    <text evidence="2">The sequence shown here is derived from an EMBL/GenBank/DDBJ whole genome shotgun (WGS) entry which is preliminary data.</text>
</comment>
<evidence type="ECO:0000313" key="3">
    <source>
        <dbReference type="Proteomes" id="UP000823757"/>
    </source>
</evidence>
<reference evidence="2" key="2">
    <citation type="journal article" date="2021" name="PeerJ">
        <title>Extensive microbial diversity within the chicken gut microbiome revealed by metagenomics and culture.</title>
        <authorList>
            <person name="Gilroy R."/>
            <person name="Ravi A."/>
            <person name="Getino M."/>
            <person name="Pursley I."/>
            <person name="Horton D.L."/>
            <person name="Alikhan N.F."/>
            <person name="Baker D."/>
            <person name="Gharbi K."/>
            <person name="Hall N."/>
            <person name="Watson M."/>
            <person name="Adriaenssens E.M."/>
            <person name="Foster-Nyarko E."/>
            <person name="Jarju S."/>
            <person name="Secka A."/>
            <person name="Antonio M."/>
            <person name="Oren A."/>
            <person name="Chaudhuri R.R."/>
            <person name="La Ragione R."/>
            <person name="Hildebrand F."/>
            <person name="Pallen M.J."/>
        </authorList>
    </citation>
    <scope>NUCLEOTIDE SEQUENCE</scope>
    <source>
        <strain evidence="2">B1-13419</strain>
    </source>
</reference>